<keyword evidence="2" id="KW-1185">Reference proteome</keyword>
<dbReference type="STRING" id="199441.BkAM31D_06065"/>
<protein>
    <submittedName>
        <fullName evidence="1">Uncharacterized protein</fullName>
    </submittedName>
</protein>
<sequence>MKKGAKLLIGLAVILLILGFVIPVTVNPSNDTRIILDHTKEVYSTPACFDQAELTNNLEETTLGFAKEMNYVAESDCTETDLVGEREPFLISIFK</sequence>
<name>A0A1X9M9W5_9BACI</name>
<dbReference type="EMBL" id="CP020814">
    <property type="protein sequence ID" value="ARK29454.1"/>
    <property type="molecule type" value="Genomic_DNA"/>
</dbReference>
<dbReference type="AlphaFoldDB" id="A0A1X9M9W5"/>
<accession>A0A1X9M9W5</accession>
<evidence type="ECO:0000313" key="1">
    <source>
        <dbReference type="EMBL" id="ARK29454.1"/>
    </source>
</evidence>
<dbReference type="KEGG" id="bkw:BkAM31D_06065"/>
<proteinExistence type="predicted"/>
<dbReference type="RefSeq" id="WP_066153930.1">
    <property type="nucleotide sequence ID" value="NZ_CP020814.1"/>
</dbReference>
<reference evidence="1 2" key="1">
    <citation type="submission" date="2017-04" db="EMBL/GenBank/DDBJ databases">
        <title>Bacillus krulwichiae AM31D Genome sequencing and assembly.</title>
        <authorList>
            <person name="Krulwich T.A."/>
            <person name="Anastor L."/>
            <person name="Ehrlich R."/>
            <person name="Ehrlich G.D."/>
            <person name="Janto B."/>
        </authorList>
    </citation>
    <scope>NUCLEOTIDE SEQUENCE [LARGE SCALE GENOMIC DNA]</scope>
    <source>
        <strain evidence="1 2">AM31D</strain>
    </source>
</reference>
<dbReference type="Proteomes" id="UP000193006">
    <property type="component" value="Chromosome"/>
</dbReference>
<organism evidence="1 2">
    <name type="scientific">Halalkalibacter krulwichiae</name>
    <dbReference type="NCBI Taxonomy" id="199441"/>
    <lineage>
        <taxon>Bacteria</taxon>
        <taxon>Bacillati</taxon>
        <taxon>Bacillota</taxon>
        <taxon>Bacilli</taxon>
        <taxon>Bacillales</taxon>
        <taxon>Bacillaceae</taxon>
        <taxon>Halalkalibacter</taxon>
    </lineage>
</organism>
<gene>
    <name evidence="1" type="ORF">BkAM31D_06065</name>
</gene>
<evidence type="ECO:0000313" key="2">
    <source>
        <dbReference type="Proteomes" id="UP000193006"/>
    </source>
</evidence>